<dbReference type="InterPro" id="IPR000326">
    <property type="entry name" value="PAP2/HPO"/>
</dbReference>
<feature type="compositionally biased region" description="Low complexity" evidence="1">
    <location>
        <begin position="211"/>
        <end position="228"/>
    </location>
</feature>
<evidence type="ECO:0000313" key="4">
    <source>
        <dbReference type="EMBL" id="MBD3931754.1"/>
    </source>
</evidence>
<gene>
    <name evidence="4" type="ORF">IF129_09295</name>
</gene>
<dbReference type="AlphaFoldDB" id="A0A927ICL6"/>
<evidence type="ECO:0000256" key="1">
    <source>
        <dbReference type="SAM" id="MobiDB-lite"/>
    </source>
</evidence>
<dbReference type="Gene3D" id="1.20.144.10">
    <property type="entry name" value="Phosphatidic acid phosphatase type 2/haloperoxidase"/>
    <property type="match status" value="1"/>
</dbReference>
<feature type="transmembrane region" description="Helical" evidence="2">
    <location>
        <begin position="120"/>
        <end position="143"/>
    </location>
</feature>
<keyword evidence="2" id="KW-0812">Transmembrane</keyword>
<feature type="domain" description="Phosphatidic acid phosphatase type 2/haloperoxidase" evidence="3">
    <location>
        <begin position="79"/>
        <end position="198"/>
    </location>
</feature>
<sequence>MRYAAALTLAGLVLLLLVLTGWRPLWDAERAVVTALHRTAVGEPGWTHANRVLTDWVWDPVTMRLLAAASAAVLLVRRRIRAAAWVATATLAGFAAQNALKALVGRDRPVFPDPVDSAHFHAFPSGHVMTATIVCAVLLVLALRGPRAGRRGPRAVLWALAAVSVLGVGFTRVYLGVHWPADVIAGWLFGGAVAAATAVPFLPPHRRRPGTRGTAPTPEAKTTATGPAFEERTG</sequence>
<name>A0A927ICL6_9ACTN</name>
<organism evidence="4 5">
    <name type="scientific">Streptomyces chumphonensis</name>
    <dbReference type="NCBI Taxonomy" id="1214925"/>
    <lineage>
        <taxon>Bacteria</taxon>
        <taxon>Bacillati</taxon>
        <taxon>Actinomycetota</taxon>
        <taxon>Actinomycetes</taxon>
        <taxon>Kitasatosporales</taxon>
        <taxon>Streptomycetaceae</taxon>
        <taxon>Streptomyces</taxon>
    </lineage>
</organism>
<dbReference type="CDD" id="cd03392">
    <property type="entry name" value="PAP2_like_2"/>
    <property type="match status" value="1"/>
</dbReference>
<keyword evidence="2" id="KW-0472">Membrane</keyword>
<proteinExistence type="predicted"/>
<feature type="transmembrane region" description="Helical" evidence="2">
    <location>
        <begin position="183"/>
        <end position="202"/>
    </location>
</feature>
<comment type="caution">
    <text evidence="4">The sequence shown here is derived from an EMBL/GenBank/DDBJ whole genome shotgun (WGS) entry which is preliminary data.</text>
</comment>
<feature type="region of interest" description="Disordered" evidence="1">
    <location>
        <begin position="203"/>
        <end position="234"/>
    </location>
</feature>
<evidence type="ECO:0000256" key="2">
    <source>
        <dbReference type="SAM" id="Phobius"/>
    </source>
</evidence>
<keyword evidence="5" id="KW-1185">Reference proteome</keyword>
<dbReference type="SMART" id="SM00014">
    <property type="entry name" value="acidPPc"/>
    <property type="match status" value="1"/>
</dbReference>
<feature type="transmembrane region" description="Helical" evidence="2">
    <location>
        <begin position="155"/>
        <end position="177"/>
    </location>
</feature>
<feature type="transmembrane region" description="Helical" evidence="2">
    <location>
        <begin position="82"/>
        <end position="100"/>
    </location>
</feature>
<dbReference type="Proteomes" id="UP000632289">
    <property type="component" value="Unassembled WGS sequence"/>
</dbReference>
<accession>A0A927ICL6</accession>
<dbReference type="PANTHER" id="PTHR14969">
    <property type="entry name" value="SPHINGOSINE-1-PHOSPHATE PHOSPHOHYDROLASE"/>
    <property type="match status" value="1"/>
</dbReference>
<dbReference type="PANTHER" id="PTHR14969:SF13">
    <property type="entry name" value="AT30094P"/>
    <property type="match status" value="1"/>
</dbReference>
<dbReference type="Pfam" id="PF01569">
    <property type="entry name" value="PAP2"/>
    <property type="match status" value="1"/>
</dbReference>
<evidence type="ECO:0000259" key="3">
    <source>
        <dbReference type="SMART" id="SM00014"/>
    </source>
</evidence>
<dbReference type="InterPro" id="IPR036938">
    <property type="entry name" value="PAP2/HPO_sf"/>
</dbReference>
<evidence type="ECO:0000313" key="5">
    <source>
        <dbReference type="Proteomes" id="UP000632289"/>
    </source>
</evidence>
<reference evidence="4" key="1">
    <citation type="submission" date="2020-09" db="EMBL/GenBank/DDBJ databases">
        <title>Secondary metabolite and genome analysis of marine Streptomyces chumphonensis KK1-2T.</title>
        <authorList>
            <person name="Phongsopitanun W."/>
            <person name="Kanchanasin P."/>
            <person name="Pittayakhajonwut P."/>
            <person name="Suwanborirux K."/>
            <person name="Tanasupawat S."/>
        </authorList>
    </citation>
    <scope>NUCLEOTIDE SEQUENCE</scope>
    <source>
        <strain evidence="4">KK1-2</strain>
    </source>
</reference>
<dbReference type="SUPFAM" id="SSF48317">
    <property type="entry name" value="Acid phosphatase/Vanadium-dependent haloperoxidase"/>
    <property type="match status" value="1"/>
</dbReference>
<protein>
    <submittedName>
        <fullName evidence="4">Phosphatase PAP2 family protein</fullName>
    </submittedName>
</protein>
<keyword evidence="2" id="KW-1133">Transmembrane helix</keyword>
<dbReference type="EMBL" id="JACXYU010000003">
    <property type="protein sequence ID" value="MBD3931754.1"/>
    <property type="molecule type" value="Genomic_DNA"/>
</dbReference>